<organism evidence="18 19">
    <name type="scientific">Genlisea aurea</name>
    <dbReference type="NCBI Taxonomy" id="192259"/>
    <lineage>
        <taxon>Eukaryota</taxon>
        <taxon>Viridiplantae</taxon>
        <taxon>Streptophyta</taxon>
        <taxon>Embryophyta</taxon>
        <taxon>Tracheophyta</taxon>
        <taxon>Spermatophyta</taxon>
        <taxon>Magnoliopsida</taxon>
        <taxon>eudicotyledons</taxon>
        <taxon>Gunneridae</taxon>
        <taxon>Pentapetalae</taxon>
        <taxon>asterids</taxon>
        <taxon>lamiids</taxon>
        <taxon>Lamiales</taxon>
        <taxon>Lentibulariaceae</taxon>
        <taxon>Genlisea</taxon>
    </lineage>
</organism>
<evidence type="ECO:0000313" key="18">
    <source>
        <dbReference type="EMBL" id="EPS68010.1"/>
    </source>
</evidence>
<evidence type="ECO:0000256" key="15">
    <source>
        <dbReference type="SAM" id="MobiDB-lite"/>
    </source>
</evidence>
<evidence type="ECO:0000256" key="14">
    <source>
        <dbReference type="PROSITE-ProRule" id="PRU00175"/>
    </source>
</evidence>
<evidence type="ECO:0000256" key="10">
    <source>
        <dbReference type="ARBA" id="ARBA00022833"/>
    </source>
</evidence>
<evidence type="ECO:0000313" key="19">
    <source>
        <dbReference type="Proteomes" id="UP000015453"/>
    </source>
</evidence>
<feature type="region of interest" description="Disordered" evidence="15">
    <location>
        <begin position="297"/>
        <end position="320"/>
    </location>
</feature>
<dbReference type="CDD" id="cd16461">
    <property type="entry name" value="RING-H2_EL5-like"/>
    <property type="match status" value="1"/>
</dbReference>
<proteinExistence type="inferred from homology"/>
<dbReference type="PANTHER" id="PTHR45768:SF10">
    <property type="entry name" value="RING-H2 FINGER PROTEIN ATL13-RELATED"/>
    <property type="match status" value="1"/>
</dbReference>
<evidence type="ECO:0000256" key="12">
    <source>
        <dbReference type="ARBA" id="ARBA00023136"/>
    </source>
</evidence>
<evidence type="ECO:0000256" key="7">
    <source>
        <dbReference type="ARBA" id="ARBA00022723"/>
    </source>
</evidence>
<evidence type="ECO:0000256" key="11">
    <source>
        <dbReference type="ARBA" id="ARBA00022989"/>
    </source>
</evidence>
<sequence>FNLSNTLNPSVLIIIIILAVIFFISGLLHLLIRILLRPSARDPDEEQDNVTALQGQLQQLFHLHDSGVDQSFIDALPVFNYKAIIGVKDPFDCAVCLCEFEGEDKLRLLPKCSHAFHIDCIDTWLLSHSTCPLCRANLLPEFPHSTRFSLSPVIFVLESRGESSRREIVSDREVRADSIARVSSHLGEVVSGEIPAKTEDGIGEKVVQVKLGKFKNVDGGGSSSSECDSARRCFSMGSFAYVMDDNTSLQVPIPTPAKRTPPIKKPSSLTLAHRHALSECGSDSGRGLFLDAAFSVSGQDKPSSNNPPKPKTAAAESSRRAVSFRIPGTAVGKKGLRTASDIQISRRWESEGSPENHNNNDNHQVAKQPSFARRTLLWFLGKPNSAVHSFSSNV</sequence>
<keyword evidence="12 16" id="KW-0472">Membrane</keyword>
<evidence type="ECO:0000256" key="4">
    <source>
        <dbReference type="ARBA" id="ARBA00012483"/>
    </source>
</evidence>
<reference evidence="18 19" key="1">
    <citation type="journal article" date="2013" name="BMC Genomics">
        <title>The miniature genome of a carnivorous plant Genlisea aurea contains a low number of genes and short non-coding sequences.</title>
        <authorList>
            <person name="Leushkin E.V."/>
            <person name="Sutormin R.A."/>
            <person name="Nabieva E.R."/>
            <person name="Penin A.A."/>
            <person name="Kondrashov A.S."/>
            <person name="Logacheva M.D."/>
        </authorList>
    </citation>
    <scope>NUCLEOTIDE SEQUENCE [LARGE SCALE GENOMIC DNA]</scope>
</reference>
<dbReference type="SUPFAM" id="SSF57850">
    <property type="entry name" value="RING/U-box"/>
    <property type="match status" value="1"/>
</dbReference>
<dbReference type="PANTHER" id="PTHR45768">
    <property type="entry name" value="E3 UBIQUITIN-PROTEIN LIGASE RNF13-LIKE"/>
    <property type="match status" value="1"/>
</dbReference>
<comment type="catalytic activity">
    <reaction evidence="1">
        <text>S-ubiquitinyl-[E2 ubiquitin-conjugating enzyme]-L-cysteine + [acceptor protein]-L-lysine = [E2 ubiquitin-conjugating enzyme]-L-cysteine + N(6)-ubiquitinyl-[acceptor protein]-L-lysine.</text>
        <dbReference type="EC" id="2.3.2.27"/>
    </reaction>
</comment>
<dbReference type="GO" id="GO:0061630">
    <property type="term" value="F:ubiquitin protein ligase activity"/>
    <property type="evidence" value="ECO:0007669"/>
    <property type="project" value="UniProtKB-EC"/>
</dbReference>
<feature type="transmembrane region" description="Helical" evidence="16">
    <location>
        <begin position="12"/>
        <end position="32"/>
    </location>
</feature>
<keyword evidence="19" id="KW-1185">Reference proteome</keyword>
<dbReference type="Gene3D" id="3.30.40.10">
    <property type="entry name" value="Zinc/RING finger domain, C3HC4 (zinc finger)"/>
    <property type="match status" value="1"/>
</dbReference>
<keyword evidence="7" id="KW-0479">Metal-binding</keyword>
<keyword evidence="8 14" id="KW-0863">Zinc-finger</keyword>
<evidence type="ECO:0000259" key="17">
    <source>
        <dbReference type="PROSITE" id="PS50089"/>
    </source>
</evidence>
<comment type="subcellular location">
    <subcellularLocation>
        <location evidence="2">Membrane</location>
        <topology evidence="2">Single-pass membrane protein</topology>
    </subcellularLocation>
</comment>
<keyword evidence="9" id="KW-0833">Ubl conjugation pathway</keyword>
<comment type="pathway">
    <text evidence="3">Protein modification; protein ubiquitination.</text>
</comment>
<evidence type="ECO:0000256" key="9">
    <source>
        <dbReference type="ARBA" id="ARBA00022786"/>
    </source>
</evidence>
<keyword evidence="5" id="KW-0808">Transferase</keyword>
<comment type="similarity">
    <text evidence="13">Belongs to the RING-type zinc finger family. ATL subfamily.</text>
</comment>
<evidence type="ECO:0000256" key="3">
    <source>
        <dbReference type="ARBA" id="ARBA00004906"/>
    </source>
</evidence>
<dbReference type="EC" id="2.3.2.27" evidence="4"/>
<dbReference type="InterPro" id="IPR013083">
    <property type="entry name" value="Znf_RING/FYVE/PHD"/>
</dbReference>
<evidence type="ECO:0000256" key="8">
    <source>
        <dbReference type="ARBA" id="ARBA00022771"/>
    </source>
</evidence>
<dbReference type="AlphaFoldDB" id="S8CMR9"/>
<keyword evidence="10" id="KW-0862">Zinc</keyword>
<gene>
    <name evidence="18" type="ORF">M569_06761</name>
</gene>
<evidence type="ECO:0000256" key="2">
    <source>
        <dbReference type="ARBA" id="ARBA00004167"/>
    </source>
</evidence>
<dbReference type="EMBL" id="AUSU01002822">
    <property type="protein sequence ID" value="EPS68010.1"/>
    <property type="molecule type" value="Genomic_DNA"/>
</dbReference>
<dbReference type="FunFam" id="3.30.40.10:FF:000231">
    <property type="entry name" value="RING-H2 finger protein ATL46"/>
    <property type="match status" value="1"/>
</dbReference>
<name>S8CMR9_9LAMI</name>
<evidence type="ECO:0000256" key="5">
    <source>
        <dbReference type="ARBA" id="ARBA00022679"/>
    </source>
</evidence>
<protein>
    <recommendedName>
        <fullName evidence="4">RING-type E3 ubiquitin transferase</fullName>
        <ecNumber evidence="4">2.3.2.27</ecNumber>
    </recommendedName>
</protein>
<keyword evidence="11 16" id="KW-1133">Transmembrane helix</keyword>
<feature type="non-terminal residue" evidence="18">
    <location>
        <position position="1"/>
    </location>
</feature>
<evidence type="ECO:0000256" key="1">
    <source>
        <dbReference type="ARBA" id="ARBA00000900"/>
    </source>
</evidence>
<dbReference type="SMART" id="SM00184">
    <property type="entry name" value="RING"/>
    <property type="match status" value="1"/>
</dbReference>
<dbReference type="GO" id="GO:0016020">
    <property type="term" value="C:membrane"/>
    <property type="evidence" value="ECO:0007669"/>
    <property type="project" value="UniProtKB-SubCell"/>
</dbReference>
<feature type="domain" description="RING-type" evidence="17">
    <location>
        <begin position="93"/>
        <end position="135"/>
    </location>
</feature>
<dbReference type="Pfam" id="PF13639">
    <property type="entry name" value="zf-RING_2"/>
    <property type="match status" value="1"/>
</dbReference>
<evidence type="ECO:0000256" key="6">
    <source>
        <dbReference type="ARBA" id="ARBA00022692"/>
    </source>
</evidence>
<dbReference type="GO" id="GO:0008270">
    <property type="term" value="F:zinc ion binding"/>
    <property type="evidence" value="ECO:0007669"/>
    <property type="project" value="UniProtKB-KW"/>
</dbReference>
<comment type="caution">
    <text evidence="18">The sequence shown here is derived from an EMBL/GenBank/DDBJ whole genome shotgun (WGS) entry which is preliminary data.</text>
</comment>
<dbReference type="InterPro" id="IPR001841">
    <property type="entry name" value="Znf_RING"/>
</dbReference>
<evidence type="ECO:0000256" key="16">
    <source>
        <dbReference type="SAM" id="Phobius"/>
    </source>
</evidence>
<dbReference type="OrthoDB" id="8062037at2759"/>
<dbReference type="PROSITE" id="PS50089">
    <property type="entry name" value="ZF_RING_2"/>
    <property type="match status" value="1"/>
</dbReference>
<accession>S8CMR9</accession>
<evidence type="ECO:0000256" key="13">
    <source>
        <dbReference type="ARBA" id="ARBA00024209"/>
    </source>
</evidence>
<dbReference type="Proteomes" id="UP000015453">
    <property type="component" value="Unassembled WGS sequence"/>
</dbReference>
<keyword evidence="6 16" id="KW-0812">Transmembrane</keyword>